<evidence type="ECO:0000256" key="2">
    <source>
        <dbReference type="SAM" id="Phobius"/>
    </source>
</evidence>
<evidence type="ECO:0000259" key="3">
    <source>
        <dbReference type="Pfam" id="PF14200"/>
    </source>
</evidence>
<keyword evidence="2" id="KW-0812">Transmembrane</keyword>
<feature type="domain" description="Ricin B lectin" evidence="3">
    <location>
        <begin position="50"/>
        <end position="134"/>
    </location>
</feature>
<accession>A0A8H3W9G3</accession>
<dbReference type="Proteomes" id="UP000434172">
    <property type="component" value="Unassembled WGS sequence"/>
</dbReference>
<dbReference type="InterPro" id="IPR035992">
    <property type="entry name" value="Ricin_B-like_lectins"/>
</dbReference>
<feature type="compositionally biased region" description="Basic and acidic residues" evidence="1">
    <location>
        <begin position="286"/>
        <end position="303"/>
    </location>
</feature>
<dbReference type="AlphaFoldDB" id="A0A8H3W9G3"/>
<keyword evidence="2" id="KW-0472">Membrane</keyword>
<name>A0A8H3W9G3_9PEZI</name>
<reference evidence="4 5" key="1">
    <citation type="submission" date="2019-12" db="EMBL/GenBank/DDBJ databases">
        <title>A genome sequence resource for the geographically widespread anthracnose pathogen Colletotrichum asianum.</title>
        <authorList>
            <person name="Meng Y."/>
        </authorList>
    </citation>
    <scope>NUCLEOTIDE SEQUENCE [LARGE SCALE GENOMIC DNA]</scope>
    <source>
        <strain evidence="4 5">ICMP 18580</strain>
    </source>
</reference>
<dbReference type="EMBL" id="WOWK01000049">
    <property type="protein sequence ID" value="KAF0323788.1"/>
    <property type="molecule type" value="Genomic_DNA"/>
</dbReference>
<keyword evidence="5" id="KW-1185">Reference proteome</keyword>
<evidence type="ECO:0000256" key="1">
    <source>
        <dbReference type="SAM" id="MobiDB-lite"/>
    </source>
</evidence>
<feature type="transmembrane region" description="Helical" evidence="2">
    <location>
        <begin position="209"/>
        <end position="232"/>
    </location>
</feature>
<evidence type="ECO:0000313" key="4">
    <source>
        <dbReference type="EMBL" id="KAF0323788.1"/>
    </source>
</evidence>
<proteinExistence type="predicted"/>
<evidence type="ECO:0000313" key="5">
    <source>
        <dbReference type="Proteomes" id="UP000434172"/>
    </source>
</evidence>
<dbReference type="OrthoDB" id="4158815at2759"/>
<gene>
    <name evidence="4" type="ORF">GQ607_008997</name>
</gene>
<feature type="region of interest" description="Disordered" evidence="1">
    <location>
        <begin position="239"/>
        <end position="303"/>
    </location>
</feature>
<dbReference type="PROSITE" id="PS50231">
    <property type="entry name" value="RICIN_B_LECTIN"/>
    <property type="match status" value="1"/>
</dbReference>
<dbReference type="Gene3D" id="2.80.10.50">
    <property type="match status" value="1"/>
</dbReference>
<comment type="caution">
    <text evidence="4">The sequence shown here is derived from an EMBL/GenBank/DDBJ whole genome shotgun (WGS) entry which is preliminary data.</text>
</comment>
<organism evidence="4 5">
    <name type="scientific">Colletotrichum asianum</name>
    <dbReference type="NCBI Taxonomy" id="702518"/>
    <lineage>
        <taxon>Eukaryota</taxon>
        <taxon>Fungi</taxon>
        <taxon>Dikarya</taxon>
        <taxon>Ascomycota</taxon>
        <taxon>Pezizomycotina</taxon>
        <taxon>Sordariomycetes</taxon>
        <taxon>Hypocreomycetidae</taxon>
        <taxon>Glomerellales</taxon>
        <taxon>Glomerellaceae</taxon>
        <taxon>Colletotrichum</taxon>
        <taxon>Colletotrichum gloeosporioides species complex</taxon>
    </lineage>
</organism>
<protein>
    <recommendedName>
        <fullName evidence="3">Ricin B lectin domain-containing protein</fullName>
    </recommendedName>
</protein>
<sequence>MSAADLDSNAWYIVTSQRYVNVSQPIDSCLQLTRDGPRVSSCDEKRFMAWQFEPVESKKGRYVMRMNATSVRQQLSVCWDSDETDDGKTVGCMRRTNAEDPQLWDIVDRGDGTYDFLNAANGTGRVLDVHQGSNLFMASKVEGTGDSNSSSSAQRWIMTSDRPVNNRVYSTVYQSEPTFFPPIPGFPTGPNGPIGPNGDVSRAGLSSSAAAGIGIGAAIGGIALAGTAALLWRKRRSPKNVVTDQEPQYQEVERERAYSPKPPNYMESQRAAEAEANQVFEAPYEDPVHEVPTDDLANRHELP</sequence>
<dbReference type="InterPro" id="IPR000772">
    <property type="entry name" value="Ricin_B_lectin"/>
</dbReference>
<dbReference type="Pfam" id="PF14200">
    <property type="entry name" value="RicinB_lectin_2"/>
    <property type="match status" value="1"/>
</dbReference>
<keyword evidence="2" id="KW-1133">Transmembrane helix</keyword>
<dbReference type="SUPFAM" id="SSF50370">
    <property type="entry name" value="Ricin B-like lectins"/>
    <property type="match status" value="1"/>
</dbReference>